<evidence type="ECO:0000259" key="2">
    <source>
        <dbReference type="PROSITE" id="PS51819"/>
    </source>
</evidence>
<dbReference type="GO" id="GO:0005737">
    <property type="term" value="C:cytoplasm"/>
    <property type="evidence" value="ECO:0007669"/>
    <property type="project" value="TreeGrafter"/>
</dbReference>
<dbReference type="Pfam" id="PF00903">
    <property type="entry name" value="Glyoxalase"/>
    <property type="match status" value="1"/>
</dbReference>
<evidence type="ECO:0000256" key="1">
    <source>
        <dbReference type="ARBA" id="ARBA00022723"/>
    </source>
</evidence>
<organism evidence="3">
    <name type="scientific">marine metagenome</name>
    <dbReference type="NCBI Taxonomy" id="408172"/>
    <lineage>
        <taxon>unclassified sequences</taxon>
        <taxon>metagenomes</taxon>
        <taxon>ecological metagenomes</taxon>
    </lineage>
</organism>
<dbReference type="CDD" id="cd06587">
    <property type="entry name" value="VOC"/>
    <property type="match status" value="1"/>
</dbReference>
<name>A0A382GSI1_9ZZZZ</name>
<dbReference type="GO" id="GO:0004462">
    <property type="term" value="F:lactoylglutathione lyase activity"/>
    <property type="evidence" value="ECO:0007669"/>
    <property type="project" value="InterPro"/>
</dbReference>
<feature type="domain" description="VOC" evidence="2">
    <location>
        <begin position="71"/>
        <end position="191"/>
    </location>
</feature>
<reference evidence="3" key="1">
    <citation type="submission" date="2018-05" db="EMBL/GenBank/DDBJ databases">
        <authorList>
            <person name="Lanie J.A."/>
            <person name="Ng W.-L."/>
            <person name="Kazmierczak K.M."/>
            <person name="Andrzejewski T.M."/>
            <person name="Davidsen T.M."/>
            <person name="Wayne K.J."/>
            <person name="Tettelin H."/>
            <person name="Glass J.I."/>
            <person name="Rusch D."/>
            <person name="Podicherti R."/>
            <person name="Tsui H.-C.T."/>
            <person name="Winkler M.E."/>
        </authorList>
    </citation>
    <scope>NUCLEOTIDE SEQUENCE</scope>
</reference>
<dbReference type="PROSITE" id="PS00934">
    <property type="entry name" value="GLYOXALASE_I_1"/>
    <property type="match status" value="1"/>
</dbReference>
<dbReference type="GO" id="GO:0046872">
    <property type="term" value="F:metal ion binding"/>
    <property type="evidence" value="ECO:0007669"/>
    <property type="project" value="UniProtKB-KW"/>
</dbReference>
<accession>A0A382GSI1</accession>
<dbReference type="InterPro" id="IPR004360">
    <property type="entry name" value="Glyas_Fos-R_dOase_dom"/>
</dbReference>
<sequence>MHKDRRHWLFGISLVILITLVTADIALRMSSGVVEQPFRFVPQVHAQDSGARPRTPPIFFPEFPIEEGRIRLFHVSYIVDDLEKSIEFYRDVLGFKHIRTQDMGFQRIAFISTGDGEPQIELKEVTAPFRGMPTEGFSHVGIFVQNVDAIYEKSIEYGAEWRMKPTVLGPGAPYFGSMRDPDGYEIEVMENPTGGCVSCHRGPHLN</sequence>
<dbReference type="AlphaFoldDB" id="A0A382GSI1"/>
<dbReference type="PANTHER" id="PTHR46036">
    <property type="entry name" value="LACTOYLGLUTATHIONE LYASE"/>
    <property type="match status" value="1"/>
</dbReference>
<dbReference type="GO" id="GO:0019243">
    <property type="term" value="P:methylglyoxal catabolic process to D-lactate via S-lactoyl-glutathione"/>
    <property type="evidence" value="ECO:0007669"/>
    <property type="project" value="TreeGrafter"/>
</dbReference>
<dbReference type="SUPFAM" id="SSF54593">
    <property type="entry name" value="Glyoxalase/Bleomycin resistance protein/Dihydroxybiphenyl dioxygenase"/>
    <property type="match status" value="1"/>
</dbReference>
<dbReference type="PANTHER" id="PTHR46036:SF5">
    <property type="entry name" value="LACTOYLGLUTATHIONE LYASE"/>
    <property type="match status" value="1"/>
</dbReference>
<evidence type="ECO:0000313" key="3">
    <source>
        <dbReference type="EMBL" id="SVB78086.1"/>
    </source>
</evidence>
<dbReference type="Gene3D" id="3.10.180.10">
    <property type="entry name" value="2,3-Dihydroxybiphenyl 1,2-Dioxygenase, domain 1"/>
    <property type="match status" value="1"/>
</dbReference>
<dbReference type="InterPro" id="IPR018146">
    <property type="entry name" value="Glyoxalase_1_CS"/>
</dbReference>
<dbReference type="InterPro" id="IPR037523">
    <property type="entry name" value="VOC_core"/>
</dbReference>
<gene>
    <name evidence="3" type="ORF">METZ01_LOCUS230940</name>
</gene>
<dbReference type="InterPro" id="IPR029068">
    <property type="entry name" value="Glyas_Bleomycin-R_OHBP_Dase"/>
</dbReference>
<dbReference type="EMBL" id="UINC01057191">
    <property type="protein sequence ID" value="SVB78086.1"/>
    <property type="molecule type" value="Genomic_DNA"/>
</dbReference>
<dbReference type="PROSITE" id="PS51819">
    <property type="entry name" value="VOC"/>
    <property type="match status" value="1"/>
</dbReference>
<keyword evidence="1" id="KW-0479">Metal-binding</keyword>
<protein>
    <recommendedName>
        <fullName evidence="2">VOC domain-containing protein</fullName>
    </recommendedName>
</protein>
<proteinExistence type="predicted"/>